<reference evidence="1" key="1">
    <citation type="submission" date="2021-06" db="EMBL/GenBank/DDBJ databases">
        <authorList>
            <person name="Kallberg Y."/>
            <person name="Tangrot J."/>
            <person name="Rosling A."/>
        </authorList>
    </citation>
    <scope>NUCLEOTIDE SEQUENCE</scope>
    <source>
        <strain evidence="1">87-6 pot B 2015</strain>
    </source>
</reference>
<comment type="caution">
    <text evidence="1">The sequence shown here is derived from an EMBL/GenBank/DDBJ whole genome shotgun (WGS) entry which is preliminary data.</text>
</comment>
<gene>
    <name evidence="1" type="ORF">FMOSSE_LOCUS14739</name>
</gene>
<organism evidence="1 2">
    <name type="scientific">Funneliformis mosseae</name>
    <name type="common">Endomycorrhizal fungus</name>
    <name type="synonym">Glomus mosseae</name>
    <dbReference type="NCBI Taxonomy" id="27381"/>
    <lineage>
        <taxon>Eukaryota</taxon>
        <taxon>Fungi</taxon>
        <taxon>Fungi incertae sedis</taxon>
        <taxon>Mucoromycota</taxon>
        <taxon>Glomeromycotina</taxon>
        <taxon>Glomeromycetes</taxon>
        <taxon>Glomerales</taxon>
        <taxon>Glomeraceae</taxon>
        <taxon>Funneliformis</taxon>
    </lineage>
</organism>
<evidence type="ECO:0000313" key="2">
    <source>
        <dbReference type="Proteomes" id="UP000789375"/>
    </source>
</evidence>
<protein>
    <submittedName>
        <fullName evidence="1">5874_t:CDS:1</fullName>
    </submittedName>
</protein>
<dbReference type="AlphaFoldDB" id="A0A9N9I2E8"/>
<proteinExistence type="predicted"/>
<dbReference type="EMBL" id="CAJVPP010012359">
    <property type="protein sequence ID" value="CAG8717439.1"/>
    <property type="molecule type" value="Genomic_DNA"/>
</dbReference>
<dbReference type="Gene3D" id="1.10.510.10">
    <property type="entry name" value="Transferase(Phosphotransferase) domain 1"/>
    <property type="match status" value="1"/>
</dbReference>
<evidence type="ECO:0000313" key="1">
    <source>
        <dbReference type="EMBL" id="CAG8717439.1"/>
    </source>
</evidence>
<keyword evidence="2" id="KW-1185">Reference proteome</keyword>
<sequence length="102" mass="12064">NKARENTIPDTPKDYEILYKKCWDQEPEQRPTITEIMEDFSKTSFINIPIKNNRNLFELINNKLNNKIKVIHFDELVDLKQLDEGGFGIIMKATWSKTNNYT</sequence>
<feature type="non-terminal residue" evidence="1">
    <location>
        <position position="1"/>
    </location>
</feature>
<accession>A0A9N9I2E8</accession>
<feature type="non-terminal residue" evidence="1">
    <location>
        <position position="102"/>
    </location>
</feature>
<dbReference type="Proteomes" id="UP000789375">
    <property type="component" value="Unassembled WGS sequence"/>
</dbReference>
<name>A0A9N9I2E8_FUNMO</name>